<keyword evidence="1" id="KW-0472">Membrane</keyword>
<keyword evidence="1" id="KW-1133">Transmembrane helix</keyword>
<dbReference type="KEGG" id="ssun:H9Q77_15410"/>
<sequence>MSSRAISPDQGENPIMADTEVKKIICSSCGAEFEDTLPKCPYCGSLNYKGAEAEYLGKLESMRQDMQQLEQVPEKELKKKLKKKQKFVIKLLILLAALAAILAVIVFRAQYIEPRDARADYLWEKENFPVLDRLYREQDFEGLTEFYEQAVIEDRTIGRWEHSGIFTRLMSCRNAREYLALEQSGETLRDYQETQLLDDYWILRGLEYSRGMSEEDKEYIRPYVEATLNSLADRYTFTAEEEKKFEDSLRNNYGYPRYEDCKEYITKHNE</sequence>
<dbReference type="RefSeq" id="WP_249326135.1">
    <property type="nucleotide sequence ID" value="NZ_CP060633.1"/>
</dbReference>
<name>A0A7G9FV32_9FIRM</name>
<proteinExistence type="predicted"/>
<dbReference type="Proteomes" id="UP000515981">
    <property type="component" value="Chromosome"/>
</dbReference>
<evidence type="ECO:0000313" key="3">
    <source>
        <dbReference type="Proteomes" id="UP000515981"/>
    </source>
</evidence>
<gene>
    <name evidence="2" type="ORF">H9Q77_15410</name>
</gene>
<feature type="transmembrane region" description="Helical" evidence="1">
    <location>
        <begin position="87"/>
        <end position="107"/>
    </location>
</feature>
<evidence type="ECO:0000313" key="2">
    <source>
        <dbReference type="EMBL" id="QNM02414.1"/>
    </source>
</evidence>
<dbReference type="AlphaFoldDB" id="A0A7G9FV32"/>
<keyword evidence="3" id="KW-1185">Reference proteome</keyword>
<keyword evidence="1" id="KW-0812">Transmembrane</keyword>
<organism evidence="2 3">
    <name type="scientific">Simiaoa sunii</name>
    <dbReference type="NCBI Taxonomy" id="2763672"/>
    <lineage>
        <taxon>Bacteria</taxon>
        <taxon>Bacillati</taxon>
        <taxon>Bacillota</taxon>
        <taxon>Clostridia</taxon>
        <taxon>Lachnospirales</taxon>
        <taxon>Lachnospiraceae</taxon>
        <taxon>Simiaoa</taxon>
    </lineage>
</organism>
<accession>A0A7G9FV32</accession>
<evidence type="ECO:0000256" key="1">
    <source>
        <dbReference type="SAM" id="Phobius"/>
    </source>
</evidence>
<protein>
    <submittedName>
        <fullName evidence="2">Uncharacterized protein</fullName>
    </submittedName>
</protein>
<reference evidence="2 3" key="1">
    <citation type="submission" date="2020-08" db="EMBL/GenBank/DDBJ databases">
        <authorList>
            <person name="Liu C."/>
            <person name="Sun Q."/>
        </authorList>
    </citation>
    <scope>NUCLEOTIDE SEQUENCE [LARGE SCALE GENOMIC DNA]</scope>
    <source>
        <strain evidence="2 3">NSJ-8</strain>
    </source>
</reference>
<dbReference type="EMBL" id="CP060633">
    <property type="protein sequence ID" value="QNM02414.1"/>
    <property type="molecule type" value="Genomic_DNA"/>
</dbReference>